<feature type="region of interest" description="Disordered" evidence="8">
    <location>
        <begin position="928"/>
        <end position="969"/>
    </location>
</feature>
<comment type="catalytic activity">
    <reaction evidence="1 7">
        <text>a 1,2-diacyl-sn-glycero-3-phosphocholine + H2O = a 1,2-diacyl-sn-glycero-3-phosphate + choline + H(+)</text>
        <dbReference type="Rhea" id="RHEA:14445"/>
        <dbReference type="ChEBI" id="CHEBI:15354"/>
        <dbReference type="ChEBI" id="CHEBI:15377"/>
        <dbReference type="ChEBI" id="CHEBI:15378"/>
        <dbReference type="ChEBI" id="CHEBI:57643"/>
        <dbReference type="ChEBI" id="CHEBI:58608"/>
        <dbReference type="EC" id="3.1.4.4"/>
    </reaction>
</comment>
<dbReference type="PROSITE" id="PS50035">
    <property type="entry name" value="PLD"/>
    <property type="match status" value="2"/>
</dbReference>
<keyword evidence="6" id="KW-0443">Lipid metabolism</keyword>
<dbReference type="GO" id="GO:0035091">
    <property type="term" value="F:phosphatidylinositol binding"/>
    <property type="evidence" value="ECO:0007669"/>
    <property type="project" value="InterPro"/>
</dbReference>
<dbReference type="GO" id="GO:0009395">
    <property type="term" value="P:phospholipid catabolic process"/>
    <property type="evidence" value="ECO:0007669"/>
    <property type="project" value="TreeGrafter"/>
</dbReference>
<feature type="domain" description="PX" evidence="10">
    <location>
        <begin position="112"/>
        <end position="259"/>
    </location>
</feature>
<dbReference type="PANTHER" id="PTHR18896:SF76">
    <property type="entry name" value="PHOSPHOLIPASE"/>
    <property type="match status" value="1"/>
</dbReference>
<dbReference type="SMART" id="SM00155">
    <property type="entry name" value="PLDc"/>
    <property type="match status" value="2"/>
</dbReference>
<organism evidence="11 12">
    <name type="scientific">Malassezia yamatoensis</name>
    <dbReference type="NCBI Taxonomy" id="253288"/>
    <lineage>
        <taxon>Eukaryota</taxon>
        <taxon>Fungi</taxon>
        <taxon>Dikarya</taxon>
        <taxon>Basidiomycota</taxon>
        <taxon>Ustilaginomycotina</taxon>
        <taxon>Malasseziomycetes</taxon>
        <taxon>Malasseziales</taxon>
        <taxon>Malasseziaceae</taxon>
        <taxon>Malassezia</taxon>
    </lineage>
</organism>
<evidence type="ECO:0000313" key="11">
    <source>
        <dbReference type="EMBL" id="WFC97615.1"/>
    </source>
</evidence>
<feature type="compositionally biased region" description="Polar residues" evidence="8">
    <location>
        <begin position="18"/>
        <end position="31"/>
    </location>
</feature>
<dbReference type="SUPFAM" id="SSF56024">
    <property type="entry name" value="Phospholipase D/nuclease"/>
    <property type="match status" value="2"/>
</dbReference>
<dbReference type="InterPro" id="IPR015679">
    <property type="entry name" value="PLipase_D_fam"/>
</dbReference>
<dbReference type="Proteomes" id="UP001219567">
    <property type="component" value="Chromosome 1"/>
</dbReference>
<evidence type="ECO:0000259" key="10">
    <source>
        <dbReference type="PROSITE" id="PS50195"/>
    </source>
</evidence>
<dbReference type="PROSITE" id="PS50195">
    <property type="entry name" value="PX"/>
    <property type="match status" value="1"/>
</dbReference>
<feature type="domain" description="PLD phosphodiesterase" evidence="9">
    <location>
        <begin position="536"/>
        <end position="563"/>
    </location>
</feature>
<dbReference type="GO" id="GO:0004630">
    <property type="term" value="F:phospholipase D activity"/>
    <property type="evidence" value="ECO:0007669"/>
    <property type="project" value="UniProtKB-UniRule"/>
</dbReference>
<keyword evidence="3" id="KW-0677">Repeat</keyword>
<keyword evidence="4 7" id="KW-0378">Hydrolase</keyword>
<evidence type="ECO:0000256" key="3">
    <source>
        <dbReference type="ARBA" id="ARBA00022737"/>
    </source>
</evidence>
<dbReference type="PIRSF" id="PIRSF009376">
    <property type="entry name" value="Phospholipase_D_euk"/>
    <property type="match status" value="1"/>
</dbReference>
<dbReference type="EC" id="3.1.4.4" evidence="7"/>
<dbReference type="GO" id="GO:0006654">
    <property type="term" value="P:phosphatidic acid biosynthetic process"/>
    <property type="evidence" value="ECO:0007669"/>
    <property type="project" value="InterPro"/>
</dbReference>
<dbReference type="AlphaFoldDB" id="A0AAJ6CFX0"/>
<dbReference type="CDD" id="cd09141">
    <property type="entry name" value="PLDc_vPLD1_2_yPLD_like_2"/>
    <property type="match status" value="1"/>
</dbReference>
<evidence type="ECO:0000259" key="9">
    <source>
        <dbReference type="PROSITE" id="PS50035"/>
    </source>
</evidence>
<evidence type="ECO:0000256" key="8">
    <source>
        <dbReference type="SAM" id="MobiDB-lite"/>
    </source>
</evidence>
<evidence type="ECO:0000256" key="6">
    <source>
        <dbReference type="ARBA" id="ARBA00023098"/>
    </source>
</evidence>
<keyword evidence="5 7" id="KW-0442">Lipid degradation</keyword>
<feature type="domain" description="PLD phosphodiesterase" evidence="9">
    <location>
        <begin position="849"/>
        <end position="876"/>
    </location>
</feature>
<evidence type="ECO:0000256" key="2">
    <source>
        <dbReference type="ARBA" id="ARBA00008664"/>
    </source>
</evidence>
<evidence type="ECO:0000256" key="7">
    <source>
        <dbReference type="PIRNR" id="PIRNR009376"/>
    </source>
</evidence>
<name>A0AAJ6CFX0_9BASI</name>
<dbReference type="SUPFAM" id="SSF64268">
    <property type="entry name" value="PX domain"/>
    <property type="match status" value="1"/>
</dbReference>
<gene>
    <name evidence="11" type="primary">SPO14</name>
    <name evidence="11" type="ORF">MYAM1_000332</name>
</gene>
<dbReference type="Pfam" id="PF00614">
    <property type="entry name" value="PLDc"/>
    <property type="match status" value="1"/>
</dbReference>
<feature type="compositionally biased region" description="Polar residues" evidence="8">
    <location>
        <begin position="931"/>
        <end position="958"/>
    </location>
</feature>
<evidence type="ECO:0000313" key="12">
    <source>
        <dbReference type="Proteomes" id="UP001219567"/>
    </source>
</evidence>
<dbReference type="InterPro" id="IPR001683">
    <property type="entry name" value="PX_dom"/>
</dbReference>
<dbReference type="InterPro" id="IPR016555">
    <property type="entry name" value="PLipase_D_euk"/>
</dbReference>
<proteinExistence type="inferred from homology"/>
<dbReference type="Gene3D" id="3.30.1520.10">
    <property type="entry name" value="Phox-like domain"/>
    <property type="match status" value="1"/>
</dbReference>
<protein>
    <recommendedName>
        <fullName evidence="7">Phospholipase</fullName>
        <ecNumber evidence="7">3.1.4.4</ecNumber>
    </recommendedName>
</protein>
<dbReference type="FunFam" id="3.30.870.10:FF:000011">
    <property type="entry name" value="Phospholipase"/>
    <property type="match status" value="1"/>
</dbReference>
<dbReference type="SMART" id="SM00312">
    <property type="entry name" value="PX"/>
    <property type="match status" value="1"/>
</dbReference>
<dbReference type="CDD" id="cd06093">
    <property type="entry name" value="PX_domain"/>
    <property type="match status" value="1"/>
</dbReference>
<evidence type="ECO:0000256" key="4">
    <source>
        <dbReference type="ARBA" id="ARBA00022801"/>
    </source>
</evidence>
<evidence type="ECO:0000256" key="1">
    <source>
        <dbReference type="ARBA" id="ARBA00000798"/>
    </source>
</evidence>
<accession>A0AAJ6CFX0</accession>
<dbReference type="CDD" id="cd09138">
    <property type="entry name" value="PLDc_vPLD1_2_yPLD_like_1"/>
    <property type="match status" value="1"/>
</dbReference>
<keyword evidence="12" id="KW-1185">Reference proteome</keyword>
<reference evidence="11 12" key="1">
    <citation type="submission" date="2023-03" db="EMBL/GenBank/DDBJ databases">
        <title>Mating type loci evolution in Malassezia.</title>
        <authorList>
            <person name="Coelho M.A."/>
        </authorList>
    </citation>
    <scope>NUCLEOTIDE SEQUENCE [LARGE SCALE GENOMIC DNA]</scope>
    <source>
        <strain evidence="11 12">CBS 9725</strain>
    </source>
</reference>
<evidence type="ECO:0000256" key="5">
    <source>
        <dbReference type="ARBA" id="ARBA00022963"/>
    </source>
</evidence>
<feature type="region of interest" description="Disordered" evidence="8">
    <location>
        <begin position="1040"/>
        <end position="1062"/>
    </location>
</feature>
<comment type="similarity">
    <text evidence="2 7">Belongs to the phospholipase D family.</text>
</comment>
<dbReference type="InterPro" id="IPR001736">
    <property type="entry name" value="PLipase_D/transphosphatidylase"/>
</dbReference>
<dbReference type="GO" id="GO:0035556">
    <property type="term" value="P:intracellular signal transduction"/>
    <property type="evidence" value="ECO:0007669"/>
    <property type="project" value="InterPro"/>
</dbReference>
<dbReference type="InterPro" id="IPR036871">
    <property type="entry name" value="PX_dom_sf"/>
</dbReference>
<dbReference type="EMBL" id="CP119943">
    <property type="protein sequence ID" value="WFC97615.1"/>
    <property type="molecule type" value="Genomic_DNA"/>
</dbReference>
<feature type="region of interest" description="Disordered" evidence="8">
    <location>
        <begin position="1"/>
        <end position="60"/>
    </location>
</feature>
<dbReference type="CDD" id="cd01254">
    <property type="entry name" value="PH_PLD"/>
    <property type="match status" value="1"/>
</dbReference>
<dbReference type="Gene3D" id="3.30.870.10">
    <property type="entry name" value="Endonuclease Chain A"/>
    <property type="match status" value="2"/>
</dbReference>
<feature type="compositionally biased region" description="Basic and acidic residues" evidence="8">
    <location>
        <begin position="34"/>
        <end position="52"/>
    </location>
</feature>
<sequence>MSEIQAGAAELQPPSDPRSYSNVSQATQEGYQESGDRPQGDATASEEHDMPATRKAGKFRTFMRHRTANSDAVRTRPPASVIGGLQTGLLPVAMITMRMDRDEKNHPRIPILLQQVRAVITDTVQTGNSGHTLYRIEVTYGNEMLQWVIYREVRDFVALHTYFRTQSVKGILGQTAKFRGSKDGDSNLPSFPRSLLPELLPLQRGRLQFNFDEKEHSSESTNDTRKALQEYLTRLIQCIQFKAQSNRLCKFLELSAISVQMANMQGELGKQGYLQIKSKSSRKQSFHMVRLGEQYRIPKWFIVRESYILIVEGLFNLNVYDVFLMDQEFQVEQGRHFHKDFVEYGPNENEKDVPSSNEMTSDRTGGTVHHYFKRHAFWLRNAERKLKLVAPNEREMEQFIMSIKWSAGRNHFGRPNRFGSFAPIRCNAHAQWLVDGRDYYWMVSEAISAARERIYIHDWWLSPEFYIRRPGTEEWRLDRLLQRKAQEGVRIYVILYNEVSNNFTPTDSNYSKQRLMALHPNIYVQRSPSHLQTGTLYWAHHEKLCVVDEMIAFIGGFDLSFGRWDTANHVLIDDPYVDGSPELPTDPSFIGPVKDRTEAQIWPGQDYANERIAEWHTLNKPEMDLIPRDKCPRMPWHDVGTQLFGQPARDLCRHFCQRWNSLLRSKKHTRLMPFLMPPPDLTPLEMERYGVKGTCEIQILRSAGPWSLNTPKTVEHSIQNAYLKTIQLSDHFVYIENQFFVTSTAMDGVKVENQIGLALVDRIVRAHRENRPWRAIIVIPLTPGFPSAYDNPDSGSVRIIQLLQYLSMSRGPNSIYGRLLRAGVDPTDYIQFFSLRGWGQLRAGRLTTEQVYIHGKLLIADDRVVIMGSANINDRSQRGDRDSELACVVRDEDMIESTMAGEPYKVGRFAHTLRVRLMREHVGLDVDQIEQDSISGNTKRSPSSHAKSPNSERSTASMRRNRPFRGVFEPPFPPPEIPEDAFEDPIAQDFYNQIWLAAADYNMAVYRQVFQCTPDDEVKTWIGFKRATLWADRLSRSLWTRPREGSGNEEAQWAGPTPTPDPDVFSAREIDQMVSLLHTCRGHLVHHPLQFMEQEAAASNFLFPMDEMNPTTVFD</sequence>
<dbReference type="PANTHER" id="PTHR18896">
    <property type="entry name" value="PHOSPHOLIPASE D"/>
    <property type="match status" value="1"/>
</dbReference>